<name>A0A173ZH58_9FIRM</name>
<proteinExistence type="predicted"/>
<evidence type="ECO:0000313" key="2">
    <source>
        <dbReference type="Proteomes" id="UP000095651"/>
    </source>
</evidence>
<organism evidence="1 2">
    <name type="scientific">Hungatella hathewayi</name>
    <dbReference type="NCBI Taxonomy" id="154046"/>
    <lineage>
        <taxon>Bacteria</taxon>
        <taxon>Bacillati</taxon>
        <taxon>Bacillota</taxon>
        <taxon>Clostridia</taxon>
        <taxon>Lachnospirales</taxon>
        <taxon>Lachnospiraceae</taxon>
        <taxon>Hungatella</taxon>
    </lineage>
</organism>
<dbReference type="AlphaFoldDB" id="A0A173ZH58"/>
<dbReference type="RefSeq" id="WP_055653262.1">
    <property type="nucleotide sequence ID" value="NZ_CABIXC010000002.1"/>
</dbReference>
<dbReference type="EMBL" id="CYZE01000002">
    <property type="protein sequence ID" value="CUN75103.1"/>
    <property type="molecule type" value="Genomic_DNA"/>
</dbReference>
<reference evidence="1 2" key="1">
    <citation type="submission" date="2015-09" db="EMBL/GenBank/DDBJ databases">
        <authorList>
            <consortium name="Pathogen Informatics"/>
        </authorList>
    </citation>
    <scope>NUCLEOTIDE SEQUENCE [LARGE SCALE GENOMIC DNA]</scope>
    <source>
        <strain evidence="1 2">2789STDY5608850</strain>
    </source>
</reference>
<evidence type="ECO:0000313" key="1">
    <source>
        <dbReference type="EMBL" id="CUN75103.1"/>
    </source>
</evidence>
<protein>
    <submittedName>
        <fullName evidence="1">Uncharacterized protein</fullName>
    </submittedName>
</protein>
<dbReference type="Proteomes" id="UP000095651">
    <property type="component" value="Unassembled WGS sequence"/>
</dbReference>
<gene>
    <name evidence="1" type="ORF">ERS852407_00995</name>
</gene>
<accession>A0A173ZH58</accession>
<sequence length="131" mass="15786">MKRILGFYIPDKEERRKRDDEVLHRYFRYGAKHRDRIGELLEELVPGEKREHLILYYMQIKDRLEANEARTFEEAVKQIRRKYIIISANDSVNRYYKAVMEADAAIHEDLCFPCADEIRKMVEQDGKNYTV</sequence>